<evidence type="ECO:0000313" key="3">
    <source>
        <dbReference type="Proteomes" id="UP000198771"/>
    </source>
</evidence>
<dbReference type="OrthoDB" id="9802676at2"/>
<sequence>MELPELTKFVIEDGEMAARLAGDREKPALLLIHGFPSSSTSFREVIGPLARDCFVVAPDLPGFGSSGPIERPSFSRYADIIHGLLVQLGIKSCHLYLHDYGAAVGLHIATRNPGGIRSLIIQNANAHESGMGPQWEATRAYWDDPTPEREAEATAHLTFEGTRDQYVAGVPEDIARRIDPRLWEEDWRIMSLPGRIETQRALVLDYRSHVARFAQIADYLKRRQPPALMLWARHDVFFDLEETLSWMRALPRMEAHVFDAGHMLLETHSAECAAMMSAFIRRVEGSRKHRSDNL</sequence>
<evidence type="ECO:0000313" key="2">
    <source>
        <dbReference type="EMBL" id="SDB45959.1"/>
    </source>
</evidence>
<dbReference type="Pfam" id="PF00561">
    <property type="entry name" value="Abhydrolase_1"/>
    <property type="match status" value="1"/>
</dbReference>
<dbReference type="InterPro" id="IPR000073">
    <property type="entry name" value="AB_hydrolase_1"/>
</dbReference>
<dbReference type="Proteomes" id="UP000198771">
    <property type="component" value="Unassembled WGS sequence"/>
</dbReference>
<proteinExistence type="predicted"/>
<dbReference type="AlphaFoldDB" id="A0A1G6DLK3"/>
<evidence type="ECO:0000259" key="1">
    <source>
        <dbReference type="Pfam" id="PF00561"/>
    </source>
</evidence>
<keyword evidence="3" id="KW-1185">Reference proteome</keyword>
<dbReference type="EMBL" id="FMXO01000012">
    <property type="protein sequence ID" value="SDB45959.1"/>
    <property type="molecule type" value="Genomic_DNA"/>
</dbReference>
<dbReference type="RefSeq" id="WP_092121589.1">
    <property type="nucleotide sequence ID" value="NZ_FMXO01000012.1"/>
</dbReference>
<dbReference type="InterPro" id="IPR051340">
    <property type="entry name" value="Haloalkane_dehalogenase"/>
</dbReference>
<dbReference type="Gene3D" id="3.40.50.1820">
    <property type="entry name" value="alpha/beta hydrolase"/>
    <property type="match status" value="1"/>
</dbReference>
<dbReference type="STRING" id="617002.SAMN05660653_02249"/>
<feature type="domain" description="AB hydrolase-1" evidence="1">
    <location>
        <begin position="27"/>
        <end position="268"/>
    </location>
</feature>
<organism evidence="2 3">
    <name type="scientific">Desulfonatronum thiosulfatophilum</name>
    <dbReference type="NCBI Taxonomy" id="617002"/>
    <lineage>
        <taxon>Bacteria</taxon>
        <taxon>Pseudomonadati</taxon>
        <taxon>Thermodesulfobacteriota</taxon>
        <taxon>Desulfovibrionia</taxon>
        <taxon>Desulfovibrionales</taxon>
        <taxon>Desulfonatronaceae</taxon>
        <taxon>Desulfonatronum</taxon>
    </lineage>
</organism>
<dbReference type="GO" id="GO:0004301">
    <property type="term" value="F:epoxide hydrolase activity"/>
    <property type="evidence" value="ECO:0007669"/>
    <property type="project" value="TreeGrafter"/>
</dbReference>
<dbReference type="PANTHER" id="PTHR42977">
    <property type="entry name" value="HYDROLASE-RELATED"/>
    <property type="match status" value="1"/>
</dbReference>
<dbReference type="PANTHER" id="PTHR42977:SF1">
    <property type="entry name" value="BLR6576 PROTEIN"/>
    <property type="match status" value="1"/>
</dbReference>
<accession>A0A1G6DLK3</accession>
<dbReference type="InterPro" id="IPR029058">
    <property type="entry name" value="AB_hydrolase_fold"/>
</dbReference>
<reference evidence="2 3" key="1">
    <citation type="submission" date="2016-10" db="EMBL/GenBank/DDBJ databases">
        <authorList>
            <person name="de Groot N.N."/>
        </authorList>
    </citation>
    <scope>NUCLEOTIDE SEQUENCE [LARGE SCALE GENOMIC DNA]</scope>
    <source>
        <strain evidence="2 3">ASO4-2</strain>
    </source>
</reference>
<name>A0A1G6DLK3_9BACT</name>
<protein>
    <submittedName>
        <fullName evidence="2">Pimeloyl-ACP methyl ester carboxylesterase</fullName>
    </submittedName>
</protein>
<gene>
    <name evidence="2" type="ORF">SAMN05660653_02249</name>
</gene>
<dbReference type="SUPFAM" id="SSF53474">
    <property type="entry name" value="alpha/beta-Hydrolases"/>
    <property type="match status" value="1"/>
</dbReference>